<dbReference type="Proteomes" id="UP000030653">
    <property type="component" value="Unassembled WGS sequence"/>
</dbReference>
<dbReference type="OrthoDB" id="74807at2759"/>
<feature type="domain" description="HIT-type" evidence="5">
    <location>
        <begin position="115"/>
        <end position="140"/>
    </location>
</feature>
<evidence type="ECO:0000256" key="3">
    <source>
        <dbReference type="ARBA" id="ARBA00022833"/>
    </source>
</evidence>
<accession>M5G795</accession>
<evidence type="ECO:0000256" key="1">
    <source>
        <dbReference type="ARBA" id="ARBA00022723"/>
    </source>
</evidence>
<dbReference type="EMBL" id="JH795857">
    <property type="protein sequence ID" value="EJU04604.1"/>
    <property type="molecule type" value="Genomic_DNA"/>
</dbReference>
<dbReference type="HOGENOM" id="CLU_106918_1_0_1"/>
<dbReference type="STRING" id="1858805.M5G795"/>
<dbReference type="PANTHER" id="PTHR13093">
    <property type="entry name" value="ZINC FINGER HIT DOMAIN CONTAINING PROTEIN 1"/>
    <property type="match status" value="1"/>
</dbReference>
<evidence type="ECO:0000256" key="2">
    <source>
        <dbReference type="ARBA" id="ARBA00022771"/>
    </source>
</evidence>
<evidence type="ECO:0000259" key="5">
    <source>
        <dbReference type="Pfam" id="PF04438"/>
    </source>
</evidence>
<dbReference type="OMA" id="CIPCGAR"/>
<dbReference type="Pfam" id="PF04438">
    <property type="entry name" value="zf-HIT"/>
    <property type="match status" value="1"/>
</dbReference>
<dbReference type="InterPro" id="IPR039723">
    <property type="entry name" value="Vps71/ZNHIT1"/>
</dbReference>
<keyword evidence="3" id="KW-0862">Zinc</keyword>
<feature type="region of interest" description="Disordered" evidence="4">
    <location>
        <begin position="1"/>
        <end position="20"/>
    </location>
</feature>
<dbReference type="CDD" id="cd21437">
    <property type="entry name" value="zf-HIT_ZNHIT1_like"/>
    <property type="match status" value="1"/>
</dbReference>
<keyword evidence="2" id="KW-0863">Zinc-finger</keyword>
<evidence type="ECO:0000256" key="4">
    <source>
        <dbReference type="SAM" id="MobiDB-lite"/>
    </source>
</evidence>
<sequence>MPPKRSNDRKQSSRSSAQYTIDQVLRRHRRYLDELERANYHRLASDGAAEDKERLAVTEAKRGERKKSTQAVRGLLLYRKNLQTLIDESGIKDLPQGTPSYLTVATPAPVEPAKRFCISCGYWGAYRCQKCGEDYCSKKCGEWHDEFRCGKL</sequence>
<organism evidence="6 7">
    <name type="scientific">Dacryopinax primogenitus (strain DJM 731)</name>
    <name type="common">Brown rot fungus</name>
    <dbReference type="NCBI Taxonomy" id="1858805"/>
    <lineage>
        <taxon>Eukaryota</taxon>
        <taxon>Fungi</taxon>
        <taxon>Dikarya</taxon>
        <taxon>Basidiomycota</taxon>
        <taxon>Agaricomycotina</taxon>
        <taxon>Dacrymycetes</taxon>
        <taxon>Dacrymycetales</taxon>
        <taxon>Dacrymycetaceae</taxon>
        <taxon>Dacryopinax</taxon>
    </lineage>
</organism>
<keyword evidence="7" id="KW-1185">Reference proteome</keyword>
<dbReference type="RefSeq" id="XP_040631498.1">
    <property type="nucleotide sequence ID" value="XM_040769736.1"/>
</dbReference>
<dbReference type="AlphaFoldDB" id="M5G795"/>
<gene>
    <name evidence="6" type="ORF">DACRYDRAFT_113990</name>
</gene>
<feature type="compositionally biased region" description="Basic and acidic residues" evidence="4">
    <location>
        <begin position="1"/>
        <end position="11"/>
    </location>
</feature>
<dbReference type="GO" id="GO:0008270">
    <property type="term" value="F:zinc ion binding"/>
    <property type="evidence" value="ECO:0007669"/>
    <property type="project" value="UniProtKB-KW"/>
</dbReference>
<protein>
    <recommendedName>
        <fullName evidence="5">HIT-type domain-containing protein</fullName>
    </recommendedName>
</protein>
<proteinExistence type="predicted"/>
<dbReference type="GO" id="GO:0005634">
    <property type="term" value="C:nucleus"/>
    <property type="evidence" value="ECO:0007669"/>
    <property type="project" value="UniProtKB-ARBA"/>
</dbReference>
<name>M5G795_DACPD</name>
<evidence type="ECO:0000313" key="6">
    <source>
        <dbReference type="EMBL" id="EJU04604.1"/>
    </source>
</evidence>
<dbReference type="GeneID" id="63684798"/>
<dbReference type="InterPro" id="IPR007529">
    <property type="entry name" value="Znf_HIT"/>
</dbReference>
<keyword evidence="1" id="KW-0479">Metal-binding</keyword>
<reference evidence="6 7" key="1">
    <citation type="journal article" date="2012" name="Science">
        <title>The Paleozoic origin of enzymatic lignin decomposition reconstructed from 31 fungal genomes.</title>
        <authorList>
            <person name="Floudas D."/>
            <person name="Binder M."/>
            <person name="Riley R."/>
            <person name="Barry K."/>
            <person name="Blanchette R.A."/>
            <person name="Henrissat B."/>
            <person name="Martinez A.T."/>
            <person name="Otillar R."/>
            <person name="Spatafora J.W."/>
            <person name="Yadav J.S."/>
            <person name="Aerts A."/>
            <person name="Benoit I."/>
            <person name="Boyd A."/>
            <person name="Carlson A."/>
            <person name="Copeland A."/>
            <person name="Coutinho P.M."/>
            <person name="de Vries R.P."/>
            <person name="Ferreira P."/>
            <person name="Findley K."/>
            <person name="Foster B."/>
            <person name="Gaskell J."/>
            <person name="Glotzer D."/>
            <person name="Gorecki P."/>
            <person name="Heitman J."/>
            <person name="Hesse C."/>
            <person name="Hori C."/>
            <person name="Igarashi K."/>
            <person name="Jurgens J.A."/>
            <person name="Kallen N."/>
            <person name="Kersten P."/>
            <person name="Kohler A."/>
            <person name="Kuees U."/>
            <person name="Kumar T.K.A."/>
            <person name="Kuo A."/>
            <person name="LaButti K."/>
            <person name="Larrondo L.F."/>
            <person name="Lindquist E."/>
            <person name="Ling A."/>
            <person name="Lombard V."/>
            <person name="Lucas S."/>
            <person name="Lundell T."/>
            <person name="Martin R."/>
            <person name="McLaughlin D.J."/>
            <person name="Morgenstern I."/>
            <person name="Morin E."/>
            <person name="Murat C."/>
            <person name="Nagy L.G."/>
            <person name="Nolan M."/>
            <person name="Ohm R.A."/>
            <person name="Patyshakuliyeva A."/>
            <person name="Rokas A."/>
            <person name="Ruiz-Duenas F.J."/>
            <person name="Sabat G."/>
            <person name="Salamov A."/>
            <person name="Samejima M."/>
            <person name="Schmutz J."/>
            <person name="Slot J.C."/>
            <person name="St John F."/>
            <person name="Stenlid J."/>
            <person name="Sun H."/>
            <person name="Sun S."/>
            <person name="Syed K."/>
            <person name="Tsang A."/>
            <person name="Wiebenga A."/>
            <person name="Young D."/>
            <person name="Pisabarro A."/>
            <person name="Eastwood D.C."/>
            <person name="Martin F."/>
            <person name="Cullen D."/>
            <person name="Grigoriev I.V."/>
            <person name="Hibbett D.S."/>
        </authorList>
    </citation>
    <scope>NUCLEOTIDE SEQUENCE [LARGE SCALE GENOMIC DNA]</scope>
    <source>
        <strain evidence="6 7">DJM-731 SS1</strain>
    </source>
</reference>
<dbReference type="GO" id="GO:0006338">
    <property type="term" value="P:chromatin remodeling"/>
    <property type="evidence" value="ECO:0007669"/>
    <property type="project" value="InterPro"/>
</dbReference>
<evidence type="ECO:0000313" key="7">
    <source>
        <dbReference type="Proteomes" id="UP000030653"/>
    </source>
</evidence>